<sequence length="904" mass="102425">MKAFDLTCNGQMNSIQIEDRAPVFGWKIPAKDAVAQSAYQIRLYQEDAETDQWRLIWDSGKIKSSDSIQNPYQGEEEFKCLTTYRFEVKFWNEQDEESEWSDAAQFETGLMGTGWKADWIGYDEESGKPYDPSQSFYCADDFEKGSNQYYLPPLPYMRREFRAGKKIKKARIYMAALGLLEVQVNGRKAGDDLFVPGLSDYKHTVYYRAYDVTGLIREGANAVGVILADGWYAGYMGLTSREWYGSKPRAMVQLELYFEDGTRKTIVTDGSWKASYGPLLESDIFQGETYDANRELAGFSEAGFDDRGWKAVVAGDERPVEEGAGTDRLPGYGRTPEGYPVAHPGPPVVEQERISPAETAALSEHSLILDFGKILTGVAALRVKGPKGGKVTVRYAEMLDENRKLYLRGNRSARCLDTYILKGAGEERYQPRFTYHGFRYAEIDFTPGIEITEVRAVRISTKLLQDTQFHCSNETVNQVFQVIKNTQLCNEFEVPTDCCARDERLGWGTEGNHFTYAMCYYSHQEAFIRKWTTDIWDGQHEDGGLEAIAPSMMMKDIEQFVGDLQSNHGVHMLYTLWRMYGDIRTFRRYQKQAEKYFEFLERNADRHIRFATGCDWLGILEQTDHSDTLHGYGDGSPGMIGTAHYAVAACMMQRLLAAAGEPERAKYYGRLYEKIRKAFCLNFIARDGSLRRGGQGDYVMALAAGLIPPEYENQAVDHLVGELTKDGYVRWKGGTSTTPYFLYVMRKYGKTGIANQFLSSTRYPSIGYMIAMGATAVWERWDALFEDGTMHPQPMNAWSHIGFTTVGEYLISGLAGIDAAEPGFRRIRIQPGPSREVTQARAVLWSNYGEIAVDWIWDQGRLKLTCKIPGNAKAQIHLPSDQGIRTFEAKPGIHEYNTVLTEVI</sequence>
<evidence type="ECO:0000259" key="7">
    <source>
        <dbReference type="Pfam" id="PF17389"/>
    </source>
</evidence>
<dbReference type="Pfam" id="PF17389">
    <property type="entry name" value="Bac_rhamnosid6H"/>
    <property type="match status" value="1"/>
</dbReference>
<dbReference type="Gene3D" id="1.50.10.10">
    <property type="match status" value="1"/>
</dbReference>
<feature type="region of interest" description="Disordered" evidence="4">
    <location>
        <begin position="321"/>
        <end position="343"/>
    </location>
</feature>
<dbReference type="InterPro" id="IPR016007">
    <property type="entry name" value="Alpha_rhamnosid"/>
</dbReference>
<protein>
    <recommendedName>
        <fullName evidence="2">alpha-L-rhamnosidase</fullName>
        <ecNumber evidence="2">3.2.1.40</ecNumber>
    </recommendedName>
</protein>
<keyword evidence="10" id="KW-1185">Reference proteome</keyword>
<feature type="domain" description="Bacterial alpha-L-rhamnosidase N-terminal" evidence="6">
    <location>
        <begin position="165"/>
        <end position="314"/>
    </location>
</feature>
<dbReference type="Pfam" id="PF25788">
    <property type="entry name" value="Ig_Rha78A_N"/>
    <property type="match status" value="1"/>
</dbReference>
<dbReference type="InterPro" id="IPR035398">
    <property type="entry name" value="Bac_rhamnosid_C"/>
</dbReference>
<keyword evidence="3 9" id="KW-0378">Hydrolase</keyword>
<evidence type="ECO:0000256" key="3">
    <source>
        <dbReference type="ARBA" id="ARBA00022801"/>
    </source>
</evidence>
<evidence type="ECO:0000259" key="5">
    <source>
        <dbReference type="Pfam" id="PF05592"/>
    </source>
</evidence>
<dbReference type="EMBL" id="JAHQCW010000003">
    <property type="protein sequence ID" value="MBU9735397.1"/>
    <property type="molecule type" value="Genomic_DNA"/>
</dbReference>
<dbReference type="InterPro" id="IPR008902">
    <property type="entry name" value="Rhamnosid_concanavalin"/>
</dbReference>
<gene>
    <name evidence="9" type="ORF">KTH89_02545</name>
</gene>
<feature type="domain" description="Alpha-L-rhamnosidase concanavalin-like" evidence="5">
    <location>
        <begin position="362"/>
        <end position="448"/>
    </location>
</feature>
<dbReference type="InterPro" id="IPR035396">
    <property type="entry name" value="Bac_rhamnosid6H"/>
</dbReference>
<evidence type="ECO:0000313" key="10">
    <source>
        <dbReference type="Proteomes" id="UP000712157"/>
    </source>
</evidence>
<dbReference type="InterPro" id="IPR013737">
    <property type="entry name" value="Bac_rhamnosid_N"/>
</dbReference>
<dbReference type="GO" id="GO:0005975">
    <property type="term" value="P:carbohydrate metabolic process"/>
    <property type="evidence" value="ECO:0007669"/>
    <property type="project" value="InterPro"/>
</dbReference>
<proteinExistence type="predicted"/>
<dbReference type="Pfam" id="PF05592">
    <property type="entry name" value="Bac_rhamnosid"/>
    <property type="match status" value="1"/>
</dbReference>
<dbReference type="EC" id="3.2.1.40" evidence="2"/>
<dbReference type="PIRSF" id="PIRSF010631">
    <property type="entry name" value="A-rhamnsds"/>
    <property type="match status" value="1"/>
</dbReference>
<dbReference type="RefSeq" id="WP_238720502.1">
    <property type="nucleotide sequence ID" value="NZ_JAHQCW010000003.1"/>
</dbReference>
<evidence type="ECO:0000256" key="1">
    <source>
        <dbReference type="ARBA" id="ARBA00001445"/>
    </source>
</evidence>
<organism evidence="9 10">
    <name type="scientific">Diplocloster agilis</name>
    <dbReference type="NCBI Taxonomy" id="2850323"/>
    <lineage>
        <taxon>Bacteria</taxon>
        <taxon>Bacillati</taxon>
        <taxon>Bacillota</taxon>
        <taxon>Clostridia</taxon>
        <taxon>Lachnospirales</taxon>
        <taxon>Lachnospiraceae</taxon>
        <taxon>Diplocloster</taxon>
    </lineage>
</organism>
<dbReference type="Proteomes" id="UP000712157">
    <property type="component" value="Unassembled WGS sequence"/>
</dbReference>
<dbReference type="GO" id="GO:0030596">
    <property type="term" value="F:alpha-L-rhamnosidase activity"/>
    <property type="evidence" value="ECO:0007669"/>
    <property type="project" value="UniProtKB-EC"/>
</dbReference>
<dbReference type="InterPro" id="IPR013783">
    <property type="entry name" value="Ig-like_fold"/>
</dbReference>
<accession>A0A949K5X6</accession>
<evidence type="ECO:0000256" key="2">
    <source>
        <dbReference type="ARBA" id="ARBA00012652"/>
    </source>
</evidence>
<name>A0A949K5X6_9FIRM</name>
<dbReference type="Gene3D" id="2.60.420.10">
    <property type="entry name" value="Maltose phosphorylase, domain 3"/>
    <property type="match status" value="1"/>
</dbReference>
<dbReference type="Gene3D" id="2.60.40.10">
    <property type="entry name" value="Immunoglobulins"/>
    <property type="match status" value="1"/>
</dbReference>
<feature type="domain" description="Alpha-L-rhamnosidase six-hairpin glycosidase" evidence="7">
    <location>
        <begin position="467"/>
        <end position="811"/>
    </location>
</feature>
<dbReference type="AlphaFoldDB" id="A0A949K5X6"/>
<dbReference type="InterPro" id="IPR008928">
    <property type="entry name" value="6-hairpin_glycosidase_sf"/>
</dbReference>
<comment type="caution">
    <text evidence="9">The sequence shown here is derived from an EMBL/GenBank/DDBJ whole genome shotgun (WGS) entry which is preliminary data.</text>
</comment>
<dbReference type="PANTHER" id="PTHR33307:SF6">
    <property type="entry name" value="ALPHA-RHAMNOSIDASE (EUROFUNG)-RELATED"/>
    <property type="match status" value="1"/>
</dbReference>
<dbReference type="Pfam" id="PF08531">
    <property type="entry name" value="Bac_rhamnosid_N"/>
    <property type="match status" value="1"/>
</dbReference>
<evidence type="ECO:0000259" key="6">
    <source>
        <dbReference type="Pfam" id="PF08531"/>
    </source>
</evidence>
<dbReference type="InterPro" id="IPR012341">
    <property type="entry name" value="6hp_glycosidase-like_sf"/>
</dbReference>
<dbReference type="Pfam" id="PF17390">
    <property type="entry name" value="Bac_rhamnosid_C"/>
    <property type="match status" value="1"/>
</dbReference>
<feature type="domain" description="Alpha-L-rhamnosidase C-terminal" evidence="8">
    <location>
        <begin position="816"/>
        <end position="883"/>
    </location>
</feature>
<dbReference type="PANTHER" id="PTHR33307">
    <property type="entry name" value="ALPHA-RHAMNOSIDASE (EUROFUNG)"/>
    <property type="match status" value="1"/>
</dbReference>
<evidence type="ECO:0000256" key="4">
    <source>
        <dbReference type="SAM" id="MobiDB-lite"/>
    </source>
</evidence>
<dbReference type="Gene3D" id="2.60.120.260">
    <property type="entry name" value="Galactose-binding domain-like"/>
    <property type="match status" value="2"/>
</dbReference>
<evidence type="ECO:0000313" key="9">
    <source>
        <dbReference type="EMBL" id="MBU9735397.1"/>
    </source>
</evidence>
<reference evidence="9" key="1">
    <citation type="submission" date="2021-06" db="EMBL/GenBank/DDBJ databases">
        <title>Description of novel taxa of the family Lachnospiraceae.</title>
        <authorList>
            <person name="Chaplin A.V."/>
            <person name="Sokolova S.R."/>
            <person name="Pikina A.P."/>
            <person name="Korzhanova M."/>
            <person name="Belova V."/>
            <person name="Korostin D."/>
            <person name="Efimov B.A."/>
        </authorList>
    </citation>
    <scope>NUCLEOTIDE SEQUENCE</scope>
    <source>
        <strain evidence="9">ASD5720</strain>
    </source>
</reference>
<dbReference type="SUPFAM" id="SSF48208">
    <property type="entry name" value="Six-hairpin glycosidases"/>
    <property type="match status" value="1"/>
</dbReference>
<comment type="catalytic activity">
    <reaction evidence="1">
        <text>Hydrolysis of terminal non-reducing alpha-L-rhamnose residues in alpha-L-rhamnosides.</text>
        <dbReference type="EC" id="3.2.1.40"/>
    </reaction>
</comment>
<evidence type="ECO:0000259" key="8">
    <source>
        <dbReference type="Pfam" id="PF17390"/>
    </source>
</evidence>